<keyword evidence="2" id="KW-1185">Reference proteome</keyword>
<name>Q0EYW7_9PROT</name>
<keyword evidence="1" id="KW-0670">Pyruvate</keyword>
<sequence length="142" mass="16345">MSDGSEINLTACEKDFERWYSEHQAWLDDLQHWQSCEHKVVGIIFELEAALPGHRAKLDQFHGMVMDHKQLLEKLARSFASLSAGGDGERVAELERIYHKAAVRHEEMATEYGRLESEYELALTQLQNLAERLQCCLNRSEA</sequence>
<dbReference type="OrthoDB" id="5609275at2"/>
<dbReference type="AlphaFoldDB" id="Q0EYW7"/>
<proteinExistence type="predicted"/>
<keyword evidence="1" id="KW-0808">Transferase</keyword>
<dbReference type="EMBL" id="AATS01000008">
    <property type="protein sequence ID" value="EAU54440.1"/>
    <property type="molecule type" value="Genomic_DNA"/>
</dbReference>
<dbReference type="GO" id="GO:0008986">
    <property type="term" value="F:pyruvate, water dikinase activity"/>
    <property type="evidence" value="ECO:0007669"/>
    <property type="project" value="UniProtKB-EC"/>
</dbReference>
<dbReference type="Proteomes" id="UP000005297">
    <property type="component" value="Unassembled WGS sequence"/>
</dbReference>
<evidence type="ECO:0000313" key="2">
    <source>
        <dbReference type="Proteomes" id="UP000005297"/>
    </source>
</evidence>
<dbReference type="InParanoid" id="Q0EYW7"/>
<reference evidence="1 2" key="1">
    <citation type="submission" date="2006-09" db="EMBL/GenBank/DDBJ databases">
        <authorList>
            <person name="Emerson D."/>
            <person name="Ferriera S."/>
            <person name="Johnson J."/>
            <person name="Kravitz S."/>
            <person name="Halpern A."/>
            <person name="Remington K."/>
            <person name="Beeson K."/>
            <person name="Tran B."/>
            <person name="Rogers Y.-H."/>
            <person name="Friedman R."/>
            <person name="Venter J.C."/>
        </authorList>
    </citation>
    <scope>NUCLEOTIDE SEQUENCE [LARGE SCALE GENOMIC DNA]</scope>
    <source>
        <strain evidence="1 2">PV-1</strain>
    </source>
</reference>
<evidence type="ECO:0000313" key="1">
    <source>
        <dbReference type="EMBL" id="EAU54440.1"/>
    </source>
</evidence>
<dbReference type="RefSeq" id="WP_009849220.1">
    <property type="nucleotide sequence ID" value="NZ_DS022294.1"/>
</dbReference>
<organism evidence="1 2">
    <name type="scientific">Mariprofundus ferrooxydans PV-1</name>
    <dbReference type="NCBI Taxonomy" id="314345"/>
    <lineage>
        <taxon>Bacteria</taxon>
        <taxon>Pseudomonadati</taxon>
        <taxon>Pseudomonadota</taxon>
        <taxon>Candidatius Mariprofundia</taxon>
        <taxon>Mariprofundales</taxon>
        <taxon>Mariprofundaceae</taxon>
        <taxon>Mariprofundus</taxon>
    </lineage>
</organism>
<protein>
    <submittedName>
        <fullName evidence="1">Phosphoenolpyruvate synthase</fullName>
        <ecNumber evidence="1">2.7.9.2</ecNumber>
    </submittedName>
</protein>
<comment type="caution">
    <text evidence="1">The sequence shown here is derived from an EMBL/GenBank/DDBJ whole genome shotgun (WGS) entry which is preliminary data.</text>
</comment>
<dbReference type="EC" id="2.7.9.2" evidence="1"/>
<dbReference type="HOGENOM" id="CLU_1813486_0_0_0"/>
<gene>
    <name evidence="1" type="ORF">SPV1_08481</name>
</gene>
<accession>Q0EYW7</accession>